<feature type="signal peptide" evidence="1">
    <location>
        <begin position="1"/>
        <end position="30"/>
    </location>
</feature>
<reference evidence="2 3" key="1">
    <citation type="submission" date="2013-09" db="EMBL/GenBank/DDBJ databases">
        <title>Genome sequencing of Arenimonas malthae.</title>
        <authorList>
            <person name="Chen F."/>
            <person name="Wang G."/>
        </authorList>
    </citation>
    <scope>NUCLEOTIDE SEQUENCE [LARGE SCALE GENOMIC DNA]</scope>
    <source>
        <strain evidence="2 3">CC-JY-1</strain>
    </source>
</reference>
<evidence type="ECO:0000313" key="3">
    <source>
        <dbReference type="Proteomes" id="UP000029392"/>
    </source>
</evidence>
<gene>
    <name evidence="2" type="ORF">N790_10620</name>
</gene>
<evidence type="ECO:0008006" key="4">
    <source>
        <dbReference type="Google" id="ProtNLM"/>
    </source>
</evidence>
<feature type="chain" id="PRO_5001869241" description="Solute-binding protein family 3/N-terminal domain-containing protein" evidence="1">
    <location>
        <begin position="31"/>
        <end position="310"/>
    </location>
</feature>
<dbReference type="Pfam" id="PF12974">
    <property type="entry name" value="Phosphonate-bd"/>
    <property type="match status" value="1"/>
</dbReference>
<dbReference type="EMBL" id="AVCH01000188">
    <property type="protein sequence ID" value="KFN44349.1"/>
    <property type="molecule type" value="Genomic_DNA"/>
</dbReference>
<comment type="caution">
    <text evidence="2">The sequence shown here is derived from an EMBL/GenBank/DDBJ whole genome shotgun (WGS) entry which is preliminary data.</text>
</comment>
<evidence type="ECO:0000256" key="1">
    <source>
        <dbReference type="SAM" id="SignalP"/>
    </source>
</evidence>
<dbReference type="Gene3D" id="3.40.190.10">
    <property type="entry name" value="Periplasmic binding protein-like II"/>
    <property type="match status" value="2"/>
</dbReference>
<dbReference type="eggNOG" id="COG3221">
    <property type="taxonomic scope" value="Bacteria"/>
</dbReference>
<accession>A0A091B0D3</accession>
<organism evidence="2 3">
    <name type="scientific">Arenimonas malthae CC-JY-1</name>
    <dbReference type="NCBI Taxonomy" id="1384054"/>
    <lineage>
        <taxon>Bacteria</taxon>
        <taxon>Pseudomonadati</taxon>
        <taxon>Pseudomonadota</taxon>
        <taxon>Gammaproteobacteria</taxon>
        <taxon>Lysobacterales</taxon>
        <taxon>Lysobacteraceae</taxon>
        <taxon>Arenimonas</taxon>
    </lineage>
</organism>
<dbReference type="PANTHER" id="PTHR35841:SF1">
    <property type="entry name" value="PHOSPHONATES-BINDING PERIPLASMIC PROTEIN"/>
    <property type="match status" value="1"/>
</dbReference>
<keyword evidence="3" id="KW-1185">Reference proteome</keyword>
<sequence>MTPKFPSVPSGGLLRLAFLLLLGLAGLAQAADGVLVLGRISDDPRRHYEQLKPLIDYVVPRMKDVGITEGRVLMARDPQQMMSYLRRGKVDWVTETPGTGLLLADKAGARPLLLTERSGSREYRSVIFTHRDSGITELPQLRGRTIAFQSPSSTSAYLVPAMVLREQGLPMSLMVSPLDEADPGSVGYVFANTDANLGAWVHKRLVDAGGFSDQDWESLQRVSEAARRDLVVIHTTGPVPRAMELVSAGMPPEVAARLKEVLLGASQDPQAREALRQFFRTTGFYEPDEQTRASLDQLRRGARDVREALE</sequence>
<protein>
    <recommendedName>
        <fullName evidence="4">Solute-binding protein family 3/N-terminal domain-containing protein</fullName>
    </recommendedName>
</protein>
<keyword evidence="1" id="KW-0732">Signal</keyword>
<dbReference type="AlphaFoldDB" id="A0A091B0D3"/>
<dbReference type="STRING" id="1384054.N790_10620"/>
<dbReference type="Proteomes" id="UP000029392">
    <property type="component" value="Unassembled WGS sequence"/>
</dbReference>
<name>A0A091B0D3_9GAMM</name>
<dbReference type="PANTHER" id="PTHR35841">
    <property type="entry name" value="PHOSPHONATES-BINDING PERIPLASMIC PROTEIN"/>
    <property type="match status" value="1"/>
</dbReference>
<dbReference type="PATRIC" id="fig|1384054.3.peg.2281"/>
<dbReference type="RefSeq" id="WP_245593788.1">
    <property type="nucleotide sequence ID" value="NZ_AVCH01000188.1"/>
</dbReference>
<evidence type="ECO:0000313" key="2">
    <source>
        <dbReference type="EMBL" id="KFN44349.1"/>
    </source>
</evidence>
<dbReference type="SUPFAM" id="SSF53850">
    <property type="entry name" value="Periplasmic binding protein-like II"/>
    <property type="match status" value="1"/>
</dbReference>
<proteinExistence type="predicted"/>